<name>A0A812SRC9_9DINO</name>
<evidence type="ECO:0000313" key="2">
    <source>
        <dbReference type="Proteomes" id="UP000604046"/>
    </source>
</evidence>
<dbReference type="EMBL" id="CAJNDS010002496">
    <property type="protein sequence ID" value="CAE7498925.1"/>
    <property type="molecule type" value="Genomic_DNA"/>
</dbReference>
<sequence length="4550" mass="490965">MSRSVKLDCQDAFGNECGTFWIYDLDDIEDGSADGISTPADFDVSPWKYQQDVSILLLNLEEATRYDFIYCYAEDDEDDGIGSAANKMVFDTGVQASQVAAIKNELGSIVTLDETPPTFTALEIQDPTAMNDRIVVSFEMNEPGTAYCRATRSDSGETSADMHLNRILSANWFSAYDGNGTQTITMTKLENVDPLLTSRDDENVFFLEATLYDVYCWARDAAVDTKGFAKPNYMTQEYVVLDVGSSSSPSGGRTANIWVKDSTPPTMTFIDAESLDSSTIQVTLQLDEPGTIWCQAMSLEGPNASICDNSSLQDTNDTSPCYYERFIKGSGQSVFTAMVPLAYRNVHINVDRLLDSSEAFSTTLASQTEYQVLCFAEDDWHIQASSFQPRSPSFTAPVYPNKVPLSAVHVLRELIGTKTTLDETPPIFTQLVIDDPTASNDRIVVTFALNEPGTAYCRATRSDSGETSADMSIVRILGAGWSAPQNGSAVPSVITMTKLENVDPALTNRQDHNIFFDEATQYDIYCLAKDDATDDGGLARPNIMTTSYIGADVGNPLSPQGGRTAGVWVADTTPPGMILVRAVAVGQEVLRITLQLDEPGTIWCQAAELANSSDILNCKEDEVQETNSSDDCFYEDFTKGLENETVFRAEAALKQGSVPESFRDVEIEVARIWRKDQTNSIPLLHASAVASVNFVLSTGPNKAPPTFTLLEIEDPTVANDRIVVTFALNEPGTAYCRPTRSDSGETWVDMHISRIVSAAWSSPFMAGSATIEMTSIANRSLDRLDNAALEEATRYDVYCWAEDAALDGWGMARPNLMSQVTLQLSEPGTVWCQAADPLDDFCATADIAGATSRDSPCYFETFIKGNVTSTFEVPVHEAYRNVEVEVSVLQLRTGESRPLEQQRAYNVFCYAEDDWVLEADAAATSVSYTSPSLPLQVSLNDTVALKDEIGLLVTLDESPPSFTKLLIPDPTAANDRIVVVLSLNEPGTAYCRATRSDSGETAADMSINRVIAAGWSAVFAGSDVSIEITKLENVDPSLTARDDVDVLFEEQTQYDVYCWAQDSAVNSQGVPRPNYMSHAYMVTGVNSSSAPAGGLTQNIWVTDSTPPRMIFVRADALASATLQVTLQLDEPGTIWCQAVLPNATQLSEFCRAGDIGQAGDLQSSNPIVKGNLTATSFHVEVPVAFRDASIDINKILPKNGQEATNLTSETAYNIACFAEDDWVLQADAAVTSVSYTSPSLPLQVSLNDTVALKDEIGLLVTLDESPPSFTKLLIPDPTAANDRIVVVLSLNEPGTAYCRATRSDSGETAADMSINRVIAAGWSAVFAGSDVSIEMTKLENVDPSLTARDDVDVLFEEQTQYDVYCWAQDSAVNSQGVPRPNYMSHAYMATGVNSSSAPAGGLTQNIWVTDSTPPRMIFVRADALASATLQVTLQLDEPGTIWCQVTEVASAPAGTYCNELDVQDWSSSSDCFFEVFAKASVAPADALFSVFVPEAFSNVDLNIDRVVSKDGTSSARLSSQHAYAIFCLAEDDWKIQADSLSSLPDYTSPGGPNQVNLTDAQLLRDTIGSLTTLDEAPPMFTLLTIEDPTQTNDRIMVTFALNEAGTAFCRPTRRDSGETAQDISINRIISAGWSAAYDGSGGDRTLEMTGIENVLLHELEPLVEAQQYDVYCWARDNAVDMQGFARPNFMTHAYVGTSVGNETAPSGGKIEAVWITDSTAPTLYFVRAGGVKTEAAEPANASSSLYCHEDEISTDPLSSCYWETFVKGSDDPATSFSAEVREAFEYVEVEVNRIWRKNTAASDPLLPETGYKVFCYAEDDWPVQAQSVYFNASGLEPQKSTLASGIAFKDAVGLRTTLDLTPPNITLSNPQSPSESSLTVLVTLSAWCKAVRGSAGSAFVPSVLEILSAGFSAAMPNDPYAATVMLTGEDATVPFVRGTDYEVFCYAEDDSCDGCAYGAGIASDEIAQTRTSIRTLDTTPPLLRVINVRSIARDQVQITIQADEGVRLWCAAWPTETPPTDGLGFPLNATNFEDIIKDGASLQCTDSRGAACGSFWVYDLDDLEDTSLDGLASLPAYRDDQTWRHNEDVVILLSGLSEQTEYSHIYCYAEDDEDDGLGAAPNKMTYDTGDLRSQVVVIHQGLGNMTTLDETPPIFTQLSIQDPTNFQDRIEIAFALNEPGTAYCRATRSDSGETGADMYISWIQTAGWSSAHDGSTAPSTIEIRKLENLDPLLTNRDDEDVAILEAQQYDIYCWALDSAVDTAGLARPNYMSQSYAIAEVNSTASPAGGSTRGVWVVDVTPPRIILVGAEAISSSELQVTLQLDEPGTVWCQPGDISGDLTQCQSSEVQNVSSTADCFWITLIQSNDFRADVHEAFVDVSINMNLLHPHSGHPASALTPETPYEIFCYAEDDWQAQANNAVNSINFVAVTSPNNVSFDDTDLLRTGIGLLTTLDESPPNFTTLAIPDPTVQNDRIVVMFSLNEAGTTYCRATRSDSGRSATYMTINRIISAGWSASNDGIGASMIVMTHLENLTALRAPSEPVLEATQYDVYCLAKDDAVDGRGLPRPNWMSSSYTTAAVVDPSSPAGGLTSGVWVVDSTPPALLLVDVYAASEATIHLRLQLTEPGTVWCAPLAIENTTFCTVADMTTNGTSSGCDYETFVKNQQAFQVASSVTIPEPYRDFEVKVDRIFTRDELASYALETEKSYSLFCFAQDDWPLQAAGASTKSPSFVAPTDAMKISLSAAQAFSGVIGNITTLDETPPSFTVLHAEDPTISNDRIVIVLQLNEPGTAYCRATRADSGEAPSDMNINRILTANWLAQNDGLSNSSIEITQLENVDPLSTSRDDEVDLIAEATQYDVYCWAEDSAVDSYGNARHNYVRIEYTRTDASAANSPQGGRTPGVWVRDTTPPRMTFVRAEGISQDSLQVTLQLDEPGTVWCAAVQTTADPGYCIHGSTPGGSFSSGSSGPGLCEYEAFVKGDAVNASFREAVHEAGVSVQVEINQIIRKDLAAADPLIPETGYHIYCFAEDDWPEEAAAAAIRSQSYTGDVTIPNKVSLEDVLNFSDSAASLFVPQTLDEAPPSFTLLQIQDPSALNKKIEVVFALNEAGTAYCRPVRADSAEAASPLGINRIISAGWSATHDPSTSASSSLLMAGVHASPLQELDEARQYDVYCWAQDEAKSNFGFPRPQYMLQSYVSAEVRNVTAPQGGKTANVWTVDSTAPTMLFIDWDAVRDEETLQVTLQLDEPGTVWCQAAEVVATNTSYCGDLELQDADSLVDCYFESYIKGNASHVFKQLVPAAFQDVEVEVNLLPSRDAVSSVPLRRRSGYKIFCFAEDDWTEKATSGSINFVAPAARNKVTLGAVMAFKDAVGTATTLDLTPPNMTVLNVVATEDVIVVSVSMDEAGTVWCRAYRKGAAVPGASEILETGFYLEASAEAVAEVNITAENAKGDPLSQGTDYEVYCFAQDIPCLRCSVAAGSTAQEIADTQTGIRTLDVLPPRVTVLFAEALSKDTIQLTLQVDEGATLWCAAWDSEPAGMSTNFEALIKGANCTESYPPQRPCGSFLIYDLDDLEDSPLDGVSTVQEFEASYQSGQDVQLSLFGLTEATVYSYVYCYAEDDEGDGLGSNPNKMYYDASDAPAGTASSSMVSHLRQAIGAIATLDESPPTFTQLSIVDPTVEEGVIVVSLALNEPGTAYCRVTRSDSGEAGADMHVNRILAADWSAVHPGPPADAVIINITALDRATPLNVPSVPVEASTQYDVYCWAQDNAVSTMGFARPNYMTHQYVTADVVAPSSPSGGATAGVWVTDNTPPTLIYVSAEAVSSDTVQVTLQLDEPGTIWCAAAELDTSVNIVNCKEGEVQDAEPDPSIRPCYFETFAKGTYADGTVFKADVSQPFRDVDIEVNRIWERNGTGTSALQPETPYKIFCYAEDDWVVQSTAAMVSPNFVAPAIPNKSPLTQGQSLLAAIGTRTTLDETPPRFTKLLIQNPTHTNDRIVVIFALNEPGTAYCRARRVDSGAASTNMKIPDILAAGWSASFSGTDVVIEMTKLSKPDPAIGALDAATADFDEQTQYDVFCWAHDDAVNGRGYPRQNQQTEEYVNTDVGQGEAINATLPGGKTQGVWVADTTPPTMLLVQAEALRSATLQVRLQLNEPGTVWCAATETGLAGSDYCLETELQSASSSADCFFEDYIKGNTTDGTSFSEYVPEAFQDVDVEITRILRKDLTAGSPLLPETMYQVFCFAEDDWKIQADSVNSSAEYVSPAGPKATTFATVQTFADSIGTLTTLDEAAPSFIVLQVQDPSDQEGILVVNFALNEAGTAYCRATRSDSGESAADMPINRVLTANWVGEYDGTSNVTIAMNNLENVDPLATKRDDEVAPLSAGTQYDIYCWAKDAATTTFGYPRPNYMAASYVASPVLSPDAPAGGYTKGVWVTDSTPPEMFLSSFDALSEDSLLVQLQLSEPGTVWCAATAPDGGSSSYCRPSDLQDVNPLTACYYEDYIKGSAGQGTTFMKEVSDPYMDVSLEINRIALSGIGGSGTGAPLPAEHEP</sequence>
<dbReference type="OrthoDB" id="423774at2759"/>
<keyword evidence="2" id="KW-1185">Reference proteome</keyword>
<reference evidence="1" key="1">
    <citation type="submission" date="2021-02" db="EMBL/GenBank/DDBJ databases">
        <authorList>
            <person name="Dougan E. K."/>
            <person name="Rhodes N."/>
            <person name="Thang M."/>
            <person name="Chan C."/>
        </authorList>
    </citation>
    <scope>NUCLEOTIDE SEQUENCE</scope>
</reference>
<comment type="caution">
    <text evidence="1">The sequence shown here is derived from an EMBL/GenBank/DDBJ whole genome shotgun (WGS) entry which is preliminary data.</text>
</comment>
<evidence type="ECO:0000313" key="1">
    <source>
        <dbReference type="EMBL" id="CAE7498925.1"/>
    </source>
</evidence>
<dbReference type="Proteomes" id="UP000604046">
    <property type="component" value="Unassembled WGS sequence"/>
</dbReference>
<gene>
    <name evidence="1" type="ORF">SNAT2548_LOCUS27947</name>
</gene>
<organism evidence="1 2">
    <name type="scientific">Symbiodinium natans</name>
    <dbReference type="NCBI Taxonomy" id="878477"/>
    <lineage>
        <taxon>Eukaryota</taxon>
        <taxon>Sar</taxon>
        <taxon>Alveolata</taxon>
        <taxon>Dinophyceae</taxon>
        <taxon>Suessiales</taxon>
        <taxon>Symbiodiniaceae</taxon>
        <taxon>Symbiodinium</taxon>
    </lineage>
</organism>
<protein>
    <submittedName>
        <fullName evidence="1">Uncharacterized protein</fullName>
    </submittedName>
</protein>
<proteinExistence type="predicted"/>
<accession>A0A812SRC9</accession>